<comment type="caution">
    <text evidence="2">The sequence shown here is derived from an EMBL/GenBank/DDBJ whole genome shotgun (WGS) entry which is preliminary data.</text>
</comment>
<protein>
    <recommendedName>
        <fullName evidence="4">DUF2188 domain-containing protein</fullName>
    </recommendedName>
</protein>
<evidence type="ECO:0000313" key="3">
    <source>
        <dbReference type="Proteomes" id="UP000541033"/>
    </source>
</evidence>
<dbReference type="RefSeq" id="WP_167151885.1">
    <property type="nucleotide sequence ID" value="NZ_JAAMOX010000003.1"/>
</dbReference>
<proteinExistence type="predicted"/>
<evidence type="ECO:0008006" key="4">
    <source>
        <dbReference type="Google" id="ProtNLM"/>
    </source>
</evidence>
<dbReference type="AlphaFoldDB" id="A0A7X5R3R4"/>
<reference evidence="2 3" key="1">
    <citation type="submission" date="2020-02" db="EMBL/GenBank/DDBJ databases">
        <title>Sequencing the genomes of 1000 actinobacteria strains.</title>
        <authorList>
            <person name="Klenk H.-P."/>
        </authorList>
    </citation>
    <scope>NUCLEOTIDE SEQUENCE [LARGE SCALE GENOMIC DNA]</scope>
    <source>
        <strain evidence="2 3">DSM 27960</strain>
    </source>
</reference>
<dbReference type="InterPro" id="IPR018691">
    <property type="entry name" value="DUF2188"/>
</dbReference>
<name>A0A7X5R3R4_9MICO</name>
<evidence type="ECO:0000313" key="2">
    <source>
        <dbReference type="EMBL" id="NIH55016.1"/>
    </source>
</evidence>
<accession>A0A7X5R3R4</accession>
<organism evidence="2 3">
    <name type="scientific">Lysinibacter cavernae</name>
    <dbReference type="NCBI Taxonomy" id="1640652"/>
    <lineage>
        <taxon>Bacteria</taxon>
        <taxon>Bacillati</taxon>
        <taxon>Actinomycetota</taxon>
        <taxon>Actinomycetes</taxon>
        <taxon>Micrococcales</taxon>
        <taxon>Microbacteriaceae</taxon>
        <taxon>Lysinibacter</taxon>
    </lineage>
</organism>
<gene>
    <name evidence="2" type="ORF">FHX76_002931</name>
</gene>
<sequence>MTDDNSRHVVPNPDGGWDVKKPGAQRASGHHSTQADAVDQARQIIRNAGGGELNIHGVNGAIRAKDTISPGNDPRRSKG</sequence>
<dbReference type="Pfam" id="PF09954">
    <property type="entry name" value="DUF2188"/>
    <property type="match status" value="1"/>
</dbReference>
<keyword evidence="3" id="KW-1185">Reference proteome</keyword>
<feature type="region of interest" description="Disordered" evidence="1">
    <location>
        <begin position="1"/>
        <end position="79"/>
    </location>
</feature>
<evidence type="ECO:0000256" key="1">
    <source>
        <dbReference type="SAM" id="MobiDB-lite"/>
    </source>
</evidence>
<dbReference type="EMBL" id="JAAMOX010000003">
    <property type="protein sequence ID" value="NIH55016.1"/>
    <property type="molecule type" value="Genomic_DNA"/>
</dbReference>
<dbReference type="Proteomes" id="UP000541033">
    <property type="component" value="Unassembled WGS sequence"/>
</dbReference>